<evidence type="ECO:0000256" key="5">
    <source>
        <dbReference type="ARBA" id="ARBA00023242"/>
    </source>
</evidence>
<dbReference type="SUPFAM" id="SSF101941">
    <property type="entry name" value="NAC domain"/>
    <property type="match status" value="1"/>
</dbReference>
<keyword evidence="2" id="KW-0805">Transcription regulation</keyword>
<dbReference type="Pfam" id="PF02365">
    <property type="entry name" value="NAM"/>
    <property type="match status" value="1"/>
</dbReference>
<sequence length="794" mass="89868">EYIYMAPVSLPPGFRFHPTDEELVAYYLKRKINAKKIELDIIPEVDLYKCEPWDLPGKSLLPSKDLEWYFFSPRDRKYPNGSRTNRATKAGYWKATGKDRKVNSQTRAVGMKKTLVYYRGRAPHGARTDWVMHEYRLDERECEVANGLQDAYALCRVIKKNLNINGPKIGEQQYYGNGNAATSDRSSSVDHVYSHDGGRSCHDMMESSHGLMPSSSSSTISMAVHGRSSPINNNVSAPSDGDDDKWMQYLSNEPNFTINNSLQPIPNYGTLPFPPSKVDIALECARLQHRFTLPPLEIQDFPQVGSYVDHAKMPQSSFIHQASQNHLINQDYTSCAPNIDDDFSFLIPLNNNNQIHHHGDLGSFNMMEQDENVIRSIDIGDFDHHQDFKSDRMVENLRWIGMSNRDLEKAFLEDYKTVPLENVSAVHIEENELQGENSGHSNSFINGFNETEANNFSIGFDNFLDNDVFSNSPSFESLEYANAATPTVKVGNISKVGDSAYFRIYYGQTFKVIKNTLDGKSYLLIQDGQVESINKTDHQQLAQYAAHFIANTDEAQPCNFATFVPIGEDAPLQRAEWIKYLGVFVNMEYRANQVYDAIKENYLCLSKAATSRNSLKPTVSWMEYKDGVWSFTRDSYKLKFVEDAGGVNVDDSINKVTYNMSNPDDLEEIHAILCTVDVVIDETYSSDPAVYNGSTFLGNINLEDQTCFAFLTNQSIWRYDKRVQNSVVLDWYDGAVSQPQLVLSDIIEALYPTGNYNTTYFRNIAKGEGIISIGPEMCERDTSIPMEPTVVACQ</sequence>
<keyword evidence="3" id="KW-0238">DNA-binding</keyword>
<evidence type="ECO:0000313" key="7">
    <source>
        <dbReference type="EMBL" id="WMV16339.1"/>
    </source>
</evidence>
<feature type="non-terminal residue" evidence="7">
    <location>
        <position position="1"/>
    </location>
</feature>
<gene>
    <name evidence="7" type="ORF">MTR67_009724</name>
</gene>
<dbReference type="InterPro" id="IPR036093">
    <property type="entry name" value="NAC_dom_sf"/>
</dbReference>
<dbReference type="Gene3D" id="2.170.150.80">
    <property type="entry name" value="NAC domain"/>
    <property type="match status" value="1"/>
</dbReference>
<dbReference type="EMBL" id="CP133613">
    <property type="protein sequence ID" value="WMV16339.1"/>
    <property type="molecule type" value="Genomic_DNA"/>
</dbReference>
<dbReference type="PANTHER" id="PTHR38360">
    <property type="entry name" value="OS03G0120000 PROTEIN"/>
    <property type="match status" value="1"/>
</dbReference>
<dbReference type="GO" id="GO:0005634">
    <property type="term" value="C:nucleus"/>
    <property type="evidence" value="ECO:0007669"/>
    <property type="project" value="UniProtKB-SubCell"/>
</dbReference>
<dbReference type="PANTHER" id="PTHR38360:SF1">
    <property type="entry name" value="F12P19.7"/>
    <property type="match status" value="1"/>
</dbReference>
<evidence type="ECO:0000256" key="4">
    <source>
        <dbReference type="ARBA" id="ARBA00023163"/>
    </source>
</evidence>
<evidence type="ECO:0000256" key="1">
    <source>
        <dbReference type="ARBA" id="ARBA00004123"/>
    </source>
</evidence>
<proteinExistence type="predicted"/>
<name>A0AAF0QAD8_SOLVR</name>
<reference evidence="7" key="1">
    <citation type="submission" date="2023-08" db="EMBL/GenBank/DDBJ databases">
        <title>A de novo genome assembly of Solanum verrucosum Schlechtendal, a Mexican diploid species geographically isolated from the other diploid A-genome species in potato relatives.</title>
        <authorList>
            <person name="Hosaka K."/>
        </authorList>
    </citation>
    <scope>NUCLEOTIDE SEQUENCE</scope>
    <source>
        <tissue evidence="7">Young leaves</tissue>
    </source>
</reference>
<dbReference type="PROSITE" id="PS51005">
    <property type="entry name" value="NAC"/>
    <property type="match status" value="1"/>
</dbReference>
<dbReference type="GO" id="GO:0006355">
    <property type="term" value="P:regulation of DNA-templated transcription"/>
    <property type="evidence" value="ECO:0007669"/>
    <property type="project" value="InterPro"/>
</dbReference>
<dbReference type="InterPro" id="IPR003441">
    <property type="entry name" value="NAC-dom"/>
</dbReference>
<keyword evidence="8" id="KW-1185">Reference proteome</keyword>
<keyword evidence="5" id="KW-0539">Nucleus</keyword>
<protein>
    <recommendedName>
        <fullName evidence="6">NAC domain-containing protein</fullName>
    </recommendedName>
</protein>
<feature type="domain" description="NAC" evidence="6">
    <location>
        <begin position="10"/>
        <end position="160"/>
    </location>
</feature>
<keyword evidence="4" id="KW-0804">Transcription</keyword>
<dbReference type="GO" id="GO:0003677">
    <property type="term" value="F:DNA binding"/>
    <property type="evidence" value="ECO:0007669"/>
    <property type="project" value="UniProtKB-KW"/>
</dbReference>
<dbReference type="SUPFAM" id="SSF53807">
    <property type="entry name" value="Helical backbone' metal receptor"/>
    <property type="match status" value="1"/>
</dbReference>
<dbReference type="Gene3D" id="3.40.50.1980">
    <property type="entry name" value="Nitrogenase molybdenum iron protein domain"/>
    <property type="match status" value="1"/>
</dbReference>
<comment type="subcellular location">
    <subcellularLocation>
        <location evidence="1">Nucleus</location>
    </subcellularLocation>
</comment>
<evidence type="ECO:0000256" key="2">
    <source>
        <dbReference type="ARBA" id="ARBA00023015"/>
    </source>
</evidence>
<evidence type="ECO:0000313" key="8">
    <source>
        <dbReference type="Proteomes" id="UP001234989"/>
    </source>
</evidence>
<evidence type="ECO:0000256" key="3">
    <source>
        <dbReference type="ARBA" id="ARBA00023125"/>
    </source>
</evidence>
<dbReference type="FunFam" id="2.170.150.80:FF:000002">
    <property type="entry name" value="Nac domain-containing protein 86"/>
    <property type="match status" value="1"/>
</dbReference>
<dbReference type="AlphaFoldDB" id="A0AAF0QAD8"/>
<dbReference type="Proteomes" id="UP001234989">
    <property type="component" value="Chromosome 2"/>
</dbReference>
<evidence type="ECO:0000259" key="6">
    <source>
        <dbReference type="PROSITE" id="PS51005"/>
    </source>
</evidence>
<organism evidence="7 8">
    <name type="scientific">Solanum verrucosum</name>
    <dbReference type="NCBI Taxonomy" id="315347"/>
    <lineage>
        <taxon>Eukaryota</taxon>
        <taxon>Viridiplantae</taxon>
        <taxon>Streptophyta</taxon>
        <taxon>Embryophyta</taxon>
        <taxon>Tracheophyta</taxon>
        <taxon>Spermatophyta</taxon>
        <taxon>Magnoliopsida</taxon>
        <taxon>eudicotyledons</taxon>
        <taxon>Gunneridae</taxon>
        <taxon>Pentapetalae</taxon>
        <taxon>asterids</taxon>
        <taxon>lamiids</taxon>
        <taxon>Solanales</taxon>
        <taxon>Solanaceae</taxon>
        <taxon>Solanoideae</taxon>
        <taxon>Solaneae</taxon>
        <taxon>Solanum</taxon>
    </lineage>
</organism>
<accession>A0AAF0QAD8</accession>